<keyword evidence="1" id="KW-0472">Membrane</keyword>
<sequence>MQASHRTHLSVFLLAVLSSVFLFSFDVIDRGRILYVAAGLFAFGEVALLTSRFHHMLAMRSRGGAPPR</sequence>
<protein>
    <submittedName>
        <fullName evidence="2">Uncharacterized protein</fullName>
    </submittedName>
</protein>
<keyword evidence="3" id="KW-1185">Reference proteome</keyword>
<name>A0A091B0A6_9GAMM</name>
<organism evidence="2 3">
    <name type="scientific">Arenimonas metalli CF5-1</name>
    <dbReference type="NCBI Taxonomy" id="1384056"/>
    <lineage>
        <taxon>Bacteria</taxon>
        <taxon>Pseudomonadati</taxon>
        <taxon>Pseudomonadota</taxon>
        <taxon>Gammaproteobacteria</taxon>
        <taxon>Lysobacterales</taxon>
        <taxon>Lysobacteraceae</taxon>
        <taxon>Arenimonas</taxon>
    </lineage>
</organism>
<dbReference type="RefSeq" id="WP_034213674.1">
    <property type="nucleotide sequence ID" value="NZ_AVCK01000033.1"/>
</dbReference>
<keyword evidence="1" id="KW-0812">Transmembrane</keyword>
<dbReference type="EMBL" id="AVCK01000033">
    <property type="protein sequence ID" value="KFN45141.1"/>
    <property type="molecule type" value="Genomic_DNA"/>
</dbReference>
<evidence type="ECO:0000313" key="3">
    <source>
        <dbReference type="Proteomes" id="UP000029393"/>
    </source>
</evidence>
<accession>A0A091B0A6</accession>
<evidence type="ECO:0000256" key="1">
    <source>
        <dbReference type="SAM" id="Phobius"/>
    </source>
</evidence>
<gene>
    <name evidence="2" type="ORF">N787_03165</name>
</gene>
<dbReference type="AlphaFoldDB" id="A0A091B0A6"/>
<comment type="caution">
    <text evidence="2">The sequence shown here is derived from an EMBL/GenBank/DDBJ whole genome shotgun (WGS) entry which is preliminary data.</text>
</comment>
<dbReference type="STRING" id="1384056.N787_03165"/>
<proteinExistence type="predicted"/>
<feature type="transmembrane region" description="Helical" evidence="1">
    <location>
        <begin position="32"/>
        <end position="50"/>
    </location>
</feature>
<evidence type="ECO:0000313" key="2">
    <source>
        <dbReference type="EMBL" id="KFN45141.1"/>
    </source>
</evidence>
<reference evidence="2 3" key="1">
    <citation type="submission" date="2013-09" db="EMBL/GenBank/DDBJ databases">
        <title>Genome sequencing of Arenimonas metalli.</title>
        <authorList>
            <person name="Chen F."/>
            <person name="Wang G."/>
        </authorList>
    </citation>
    <scope>NUCLEOTIDE SEQUENCE [LARGE SCALE GENOMIC DNA]</scope>
    <source>
        <strain evidence="2 3">CF5-1</strain>
    </source>
</reference>
<keyword evidence="1" id="KW-1133">Transmembrane helix</keyword>
<dbReference type="Proteomes" id="UP000029393">
    <property type="component" value="Unassembled WGS sequence"/>
</dbReference>